<evidence type="ECO:0000256" key="2">
    <source>
        <dbReference type="ARBA" id="ARBA00004496"/>
    </source>
</evidence>
<evidence type="ECO:0000313" key="11">
    <source>
        <dbReference type="Proteomes" id="UP001150925"/>
    </source>
</evidence>
<dbReference type="InterPro" id="IPR019519">
    <property type="entry name" value="Elp5"/>
</dbReference>
<dbReference type="PANTHER" id="PTHR15641">
    <property type="entry name" value="ELONGATOR COMPLEX PROTEIN 5"/>
    <property type="match status" value="1"/>
</dbReference>
<proteinExistence type="inferred from homology"/>
<evidence type="ECO:0000313" key="10">
    <source>
        <dbReference type="EMBL" id="KAJ1969796.1"/>
    </source>
</evidence>
<protein>
    <recommendedName>
        <fullName evidence="5">Elongator complex protein 5</fullName>
    </recommendedName>
</protein>
<feature type="region of interest" description="Disordered" evidence="9">
    <location>
        <begin position="349"/>
        <end position="389"/>
    </location>
</feature>
<organism evidence="10 11">
    <name type="scientific">Dispira parvispora</name>
    <dbReference type="NCBI Taxonomy" id="1520584"/>
    <lineage>
        <taxon>Eukaryota</taxon>
        <taxon>Fungi</taxon>
        <taxon>Fungi incertae sedis</taxon>
        <taxon>Zoopagomycota</taxon>
        <taxon>Kickxellomycotina</taxon>
        <taxon>Dimargaritomycetes</taxon>
        <taxon>Dimargaritales</taxon>
        <taxon>Dimargaritaceae</taxon>
        <taxon>Dispira</taxon>
    </lineage>
</organism>
<accession>A0A9W8B071</accession>
<comment type="similarity">
    <text evidence="4">Belongs to the ELP5 family.</text>
</comment>
<dbReference type="OrthoDB" id="166907at2759"/>
<keyword evidence="7" id="KW-0819">tRNA processing</keyword>
<dbReference type="AlphaFoldDB" id="A0A9W8B071"/>
<comment type="subcellular location">
    <subcellularLocation>
        <location evidence="2">Cytoplasm</location>
    </subcellularLocation>
    <subcellularLocation>
        <location evidence="1">Nucleus</location>
    </subcellularLocation>
</comment>
<keyword evidence="8" id="KW-0539">Nucleus</keyword>
<dbReference type="GO" id="GO:0000049">
    <property type="term" value="F:tRNA binding"/>
    <property type="evidence" value="ECO:0007669"/>
    <property type="project" value="TreeGrafter"/>
</dbReference>
<feature type="compositionally biased region" description="Acidic residues" evidence="9">
    <location>
        <begin position="373"/>
        <end position="389"/>
    </location>
</feature>
<dbReference type="EMBL" id="JANBPY010000023">
    <property type="protein sequence ID" value="KAJ1969796.1"/>
    <property type="molecule type" value="Genomic_DNA"/>
</dbReference>
<dbReference type="PANTHER" id="PTHR15641:SF1">
    <property type="entry name" value="ELONGATOR COMPLEX PROTEIN 5"/>
    <property type="match status" value="1"/>
</dbReference>
<dbReference type="GO" id="GO:0005829">
    <property type="term" value="C:cytosol"/>
    <property type="evidence" value="ECO:0007669"/>
    <property type="project" value="TreeGrafter"/>
</dbReference>
<dbReference type="GO" id="GO:0005634">
    <property type="term" value="C:nucleus"/>
    <property type="evidence" value="ECO:0007669"/>
    <property type="project" value="UniProtKB-SubCell"/>
</dbReference>
<evidence type="ECO:0000256" key="9">
    <source>
        <dbReference type="SAM" id="MobiDB-lite"/>
    </source>
</evidence>
<evidence type="ECO:0000256" key="7">
    <source>
        <dbReference type="ARBA" id="ARBA00022694"/>
    </source>
</evidence>
<feature type="region of interest" description="Disordered" evidence="9">
    <location>
        <begin position="295"/>
        <end position="328"/>
    </location>
</feature>
<feature type="compositionally biased region" description="Polar residues" evidence="9">
    <location>
        <begin position="295"/>
        <end position="308"/>
    </location>
</feature>
<evidence type="ECO:0000256" key="1">
    <source>
        <dbReference type="ARBA" id="ARBA00004123"/>
    </source>
</evidence>
<name>A0A9W8B071_9FUNG</name>
<dbReference type="Proteomes" id="UP001150925">
    <property type="component" value="Unassembled WGS sequence"/>
</dbReference>
<comment type="pathway">
    <text evidence="3">tRNA modification; 5-methoxycarbonylmethyl-2-thiouridine-tRNA biosynthesis.</text>
</comment>
<reference evidence="10" key="1">
    <citation type="submission" date="2022-07" db="EMBL/GenBank/DDBJ databases">
        <title>Phylogenomic reconstructions and comparative analyses of Kickxellomycotina fungi.</title>
        <authorList>
            <person name="Reynolds N.K."/>
            <person name="Stajich J.E."/>
            <person name="Barry K."/>
            <person name="Grigoriev I.V."/>
            <person name="Crous P."/>
            <person name="Smith M.E."/>
        </authorList>
    </citation>
    <scope>NUCLEOTIDE SEQUENCE</scope>
    <source>
        <strain evidence="10">RSA 1196</strain>
    </source>
</reference>
<comment type="caution">
    <text evidence="10">The sequence shown here is derived from an EMBL/GenBank/DDBJ whole genome shotgun (WGS) entry which is preliminary data.</text>
</comment>
<sequence>MGVSTINLQQRLHKVLKFQSGPHPVLLLDCAEQTALPLVQWTLQHLPLGSNDASPSHPTSTGVVCFCSETLPHQLLADIPAEHTTVILNATGLTDPRLLFGADQGPTQYRGFHTLDPHQPFAEVCSRVESILQPLASTYAALYVVFDSLAPYLAQSVGDTLRLLGHITKPGTWTKATPAKSTQRPPLVHLLAVAHQDLFPESLECAGTANATPYFLTDALETLDAVSVRVVNHADFTRQQDPLQWNEESLDSNPLLLHPACNPSSPAVCIIDYPSSKPCETLVYSIEGTELQCEPWTSQRPQGPSNVASEPVAENTGSNPPLNDLSFNLGLTDKQREAKNNVVLPYEEAQQLTSTSSTSSHTPAGGAIYYQPDEGDDFDDEDPDDDLDI</sequence>
<evidence type="ECO:0000256" key="5">
    <source>
        <dbReference type="ARBA" id="ARBA00020264"/>
    </source>
</evidence>
<gene>
    <name evidence="10" type="ORF">IWQ62_000398</name>
</gene>
<evidence type="ECO:0000256" key="6">
    <source>
        <dbReference type="ARBA" id="ARBA00022490"/>
    </source>
</evidence>
<dbReference type="GO" id="GO:0002098">
    <property type="term" value="P:tRNA wobble uridine modification"/>
    <property type="evidence" value="ECO:0007669"/>
    <property type="project" value="InterPro"/>
</dbReference>
<keyword evidence="11" id="KW-1185">Reference proteome</keyword>
<evidence type="ECO:0000256" key="4">
    <source>
        <dbReference type="ARBA" id="ARBA00009567"/>
    </source>
</evidence>
<keyword evidence="6" id="KW-0963">Cytoplasm</keyword>
<dbReference type="Pfam" id="PF10483">
    <property type="entry name" value="Elong_Iki1"/>
    <property type="match status" value="1"/>
</dbReference>
<evidence type="ECO:0000256" key="3">
    <source>
        <dbReference type="ARBA" id="ARBA00005043"/>
    </source>
</evidence>
<evidence type="ECO:0000256" key="8">
    <source>
        <dbReference type="ARBA" id="ARBA00023242"/>
    </source>
</evidence>
<dbReference type="GO" id="GO:0033588">
    <property type="term" value="C:elongator holoenzyme complex"/>
    <property type="evidence" value="ECO:0007669"/>
    <property type="project" value="InterPro"/>
</dbReference>